<evidence type="ECO:0000256" key="1">
    <source>
        <dbReference type="SAM" id="MobiDB-lite"/>
    </source>
</evidence>
<proteinExistence type="predicted"/>
<dbReference type="Proteomes" id="UP000324222">
    <property type="component" value="Unassembled WGS sequence"/>
</dbReference>
<dbReference type="EMBL" id="VSRR010002497">
    <property type="protein sequence ID" value="MPC31750.1"/>
    <property type="molecule type" value="Genomic_DNA"/>
</dbReference>
<comment type="caution">
    <text evidence="2">The sequence shown here is derived from an EMBL/GenBank/DDBJ whole genome shotgun (WGS) entry which is preliminary data.</text>
</comment>
<evidence type="ECO:0000313" key="2">
    <source>
        <dbReference type="EMBL" id="MPC31750.1"/>
    </source>
</evidence>
<protein>
    <submittedName>
        <fullName evidence="2">Uncharacterized protein</fullName>
    </submittedName>
</protein>
<accession>A0A5B7EC09</accession>
<keyword evidence="3" id="KW-1185">Reference proteome</keyword>
<gene>
    <name evidence="2" type="ORF">E2C01_025047</name>
</gene>
<feature type="region of interest" description="Disordered" evidence="1">
    <location>
        <begin position="1"/>
        <end position="34"/>
    </location>
</feature>
<dbReference type="AlphaFoldDB" id="A0A5B7EC09"/>
<sequence>MFNPPPKADKAGNNAGGGANTGRHRDETGATQRQLSIDTVLAPELCQVCQCTVHGKHSLSEAMQPSPRQLRQGAAADIRACRVKYLGQLLHGLLDRRGQS</sequence>
<evidence type="ECO:0000313" key="3">
    <source>
        <dbReference type="Proteomes" id="UP000324222"/>
    </source>
</evidence>
<organism evidence="2 3">
    <name type="scientific">Portunus trituberculatus</name>
    <name type="common">Swimming crab</name>
    <name type="synonym">Neptunus trituberculatus</name>
    <dbReference type="NCBI Taxonomy" id="210409"/>
    <lineage>
        <taxon>Eukaryota</taxon>
        <taxon>Metazoa</taxon>
        <taxon>Ecdysozoa</taxon>
        <taxon>Arthropoda</taxon>
        <taxon>Crustacea</taxon>
        <taxon>Multicrustacea</taxon>
        <taxon>Malacostraca</taxon>
        <taxon>Eumalacostraca</taxon>
        <taxon>Eucarida</taxon>
        <taxon>Decapoda</taxon>
        <taxon>Pleocyemata</taxon>
        <taxon>Brachyura</taxon>
        <taxon>Eubrachyura</taxon>
        <taxon>Portunoidea</taxon>
        <taxon>Portunidae</taxon>
        <taxon>Portuninae</taxon>
        <taxon>Portunus</taxon>
    </lineage>
</organism>
<reference evidence="2 3" key="1">
    <citation type="submission" date="2019-05" db="EMBL/GenBank/DDBJ databases">
        <title>Another draft genome of Portunus trituberculatus and its Hox gene families provides insights of decapod evolution.</title>
        <authorList>
            <person name="Jeong J.-H."/>
            <person name="Song I."/>
            <person name="Kim S."/>
            <person name="Choi T."/>
            <person name="Kim D."/>
            <person name="Ryu S."/>
            <person name="Kim W."/>
        </authorList>
    </citation>
    <scope>NUCLEOTIDE SEQUENCE [LARGE SCALE GENOMIC DNA]</scope>
    <source>
        <tissue evidence="2">Muscle</tissue>
    </source>
</reference>
<name>A0A5B7EC09_PORTR</name>